<sequence>MIHRNNPTERRTYLYRIYDRHGALLYVGTAAGPDLRFGAHGNRHRRWWPEAAAADWEQFPDPDEAAYAE</sequence>
<evidence type="ECO:0000313" key="1">
    <source>
        <dbReference type="EMBL" id="NKX50192.1"/>
    </source>
</evidence>
<dbReference type="EMBL" id="JAAZSR010000069">
    <property type="protein sequence ID" value="NKX50192.1"/>
    <property type="molecule type" value="Genomic_DNA"/>
</dbReference>
<dbReference type="Proteomes" id="UP000523795">
    <property type="component" value="Unassembled WGS sequence"/>
</dbReference>
<protein>
    <submittedName>
        <fullName evidence="1">GIY-YIG nuclease family protein</fullName>
    </submittedName>
</protein>
<accession>A0ABX1JQV8</accession>
<gene>
    <name evidence="1" type="ORF">HER39_06335</name>
</gene>
<reference evidence="1 2" key="1">
    <citation type="submission" date="2020-04" db="EMBL/GenBank/DDBJ databases">
        <authorList>
            <person name="Liu S."/>
        </authorList>
    </citation>
    <scope>NUCLEOTIDE SEQUENCE [LARGE SCALE GENOMIC DNA]</scope>
    <source>
        <strain evidence="1 2">CGMCC 1.15091</strain>
    </source>
</reference>
<organism evidence="1 2">
    <name type="scientific">Arthrobacter deserti</name>
    <dbReference type="NCBI Taxonomy" id="1742687"/>
    <lineage>
        <taxon>Bacteria</taxon>
        <taxon>Bacillati</taxon>
        <taxon>Actinomycetota</taxon>
        <taxon>Actinomycetes</taxon>
        <taxon>Micrococcales</taxon>
        <taxon>Micrococcaceae</taxon>
        <taxon>Arthrobacter</taxon>
    </lineage>
</organism>
<evidence type="ECO:0000313" key="2">
    <source>
        <dbReference type="Proteomes" id="UP000523795"/>
    </source>
</evidence>
<feature type="non-terminal residue" evidence="1">
    <location>
        <position position="69"/>
    </location>
</feature>
<comment type="caution">
    <text evidence="1">The sequence shown here is derived from an EMBL/GenBank/DDBJ whole genome shotgun (WGS) entry which is preliminary data.</text>
</comment>
<name>A0ABX1JQV8_9MICC</name>
<proteinExistence type="predicted"/>
<keyword evidence="2" id="KW-1185">Reference proteome</keyword>